<gene>
    <name evidence="2" type="ORF">ACFQ4B_08930</name>
</gene>
<keyword evidence="3" id="KW-1185">Reference proteome</keyword>
<protein>
    <submittedName>
        <fullName evidence="2">EAL domain-containing protein</fullName>
    </submittedName>
</protein>
<proteinExistence type="predicted"/>
<comment type="caution">
    <text evidence="2">The sequence shown here is derived from an EMBL/GenBank/DDBJ whole genome shotgun (WGS) entry which is preliminary data.</text>
</comment>
<organism evidence="2 3">
    <name type="scientific">Paenibacillus vulneris</name>
    <dbReference type="NCBI Taxonomy" id="1133364"/>
    <lineage>
        <taxon>Bacteria</taxon>
        <taxon>Bacillati</taxon>
        <taxon>Bacillota</taxon>
        <taxon>Bacilli</taxon>
        <taxon>Bacillales</taxon>
        <taxon>Paenibacillaceae</taxon>
        <taxon>Paenibacillus</taxon>
    </lineage>
</organism>
<dbReference type="InterPro" id="IPR001633">
    <property type="entry name" value="EAL_dom"/>
</dbReference>
<name>A0ABW3UGW7_9BACL</name>
<reference evidence="3" key="1">
    <citation type="journal article" date="2019" name="Int. J. Syst. Evol. Microbiol.">
        <title>The Global Catalogue of Microorganisms (GCM) 10K type strain sequencing project: providing services to taxonomists for standard genome sequencing and annotation.</title>
        <authorList>
            <consortium name="The Broad Institute Genomics Platform"/>
            <consortium name="The Broad Institute Genome Sequencing Center for Infectious Disease"/>
            <person name="Wu L."/>
            <person name="Ma J."/>
        </authorList>
    </citation>
    <scope>NUCLEOTIDE SEQUENCE [LARGE SCALE GENOMIC DNA]</scope>
    <source>
        <strain evidence="3">CCUG 53270</strain>
    </source>
</reference>
<dbReference type="SUPFAM" id="SSF141868">
    <property type="entry name" value="EAL domain-like"/>
    <property type="match status" value="1"/>
</dbReference>
<dbReference type="PROSITE" id="PS50883">
    <property type="entry name" value="EAL"/>
    <property type="match status" value="1"/>
</dbReference>
<dbReference type="PANTHER" id="PTHR33121">
    <property type="entry name" value="CYCLIC DI-GMP PHOSPHODIESTERASE PDEF"/>
    <property type="match status" value="1"/>
</dbReference>
<evidence type="ECO:0000259" key="1">
    <source>
        <dbReference type="PROSITE" id="PS50883"/>
    </source>
</evidence>
<dbReference type="InterPro" id="IPR043128">
    <property type="entry name" value="Rev_trsase/Diguanyl_cyclase"/>
</dbReference>
<feature type="domain" description="EAL" evidence="1">
    <location>
        <begin position="190"/>
        <end position="440"/>
    </location>
</feature>
<dbReference type="InterPro" id="IPR035919">
    <property type="entry name" value="EAL_sf"/>
</dbReference>
<dbReference type="InterPro" id="IPR050706">
    <property type="entry name" value="Cyclic-di-GMP_PDE-like"/>
</dbReference>
<evidence type="ECO:0000313" key="3">
    <source>
        <dbReference type="Proteomes" id="UP001597180"/>
    </source>
</evidence>
<accession>A0ABW3UGW7</accession>
<dbReference type="Gene3D" id="3.30.70.270">
    <property type="match status" value="1"/>
</dbReference>
<dbReference type="Proteomes" id="UP001597180">
    <property type="component" value="Unassembled WGS sequence"/>
</dbReference>
<sequence>MPSLFIDKWKQRFKMLCYLPFSNRSLKYFPPDFTLRDPVAALAKEQRAKGKGCYLILLHLEDFPQLFSTYPYSSIQELQQQINHMMLDMLPRFFKHQDIIGIKRFGQEDIGLFVKQQPGVSYDQLQQKGQEMCSELQARLRAGFAKQEGLLTCSAGCYMMGPDIENIEAAIQFAYRYALSIAMKKLPVHFSQSRQQLIDIIQTENIAVLAQPIMNLTSGDIFGWEILTRGPQNTPFHSPAELFDYAYQADVLSKMEFLVMKKAFEEVAKRSIKEQVFINVTPVTLSHPLLLQHLMKLLDDYPTVAPSQIVLEITERHAIKDFHFMGALMSKYRSLGFRFAVDDAGAGYSSLQSIMELIPDIIKIDKSVIQNIDQMTVKQSLLRSLVHFAENINCQVIAEGVERAEEAEMLYDLKVQMGQGFYFAKPEPLEADQDRILRCDLLKAKVKRSRQAGMMPA</sequence>
<dbReference type="EMBL" id="JBHTLU010000013">
    <property type="protein sequence ID" value="MFD1220242.1"/>
    <property type="molecule type" value="Genomic_DNA"/>
</dbReference>
<evidence type="ECO:0000313" key="2">
    <source>
        <dbReference type="EMBL" id="MFD1220242.1"/>
    </source>
</evidence>
<dbReference type="SMART" id="SM00052">
    <property type="entry name" value="EAL"/>
    <property type="match status" value="1"/>
</dbReference>
<dbReference type="Gene3D" id="3.20.20.450">
    <property type="entry name" value="EAL domain"/>
    <property type="match status" value="1"/>
</dbReference>
<dbReference type="PANTHER" id="PTHR33121:SF76">
    <property type="entry name" value="SIGNALING PROTEIN"/>
    <property type="match status" value="1"/>
</dbReference>
<dbReference type="CDD" id="cd01948">
    <property type="entry name" value="EAL"/>
    <property type="match status" value="1"/>
</dbReference>
<dbReference type="RefSeq" id="WP_345586967.1">
    <property type="nucleotide sequence ID" value="NZ_BAABJG010000006.1"/>
</dbReference>
<dbReference type="Pfam" id="PF00563">
    <property type="entry name" value="EAL"/>
    <property type="match status" value="1"/>
</dbReference>